<keyword evidence="6" id="KW-1185">Reference proteome</keyword>
<gene>
    <name evidence="5" type="ORF">SAMN02910377_01496</name>
</gene>
<evidence type="ECO:0000259" key="4">
    <source>
        <dbReference type="Pfam" id="PF13739"/>
    </source>
</evidence>
<evidence type="ECO:0000313" key="6">
    <source>
        <dbReference type="Proteomes" id="UP000182321"/>
    </source>
</evidence>
<feature type="domain" description="Deacetylase PdaC" evidence="4">
    <location>
        <begin position="68"/>
        <end position="160"/>
    </location>
</feature>
<name>A0A1H7IVW7_9FIRM</name>
<organism evidence="5 6">
    <name type="scientific">Pseudobutyrivibrio ruminis</name>
    <dbReference type="NCBI Taxonomy" id="46206"/>
    <lineage>
        <taxon>Bacteria</taxon>
        <taxon>Bacillati</taxon>
        <taxon>Bacillota</taxon>
        <taxon>Clostridia</taxon>
        <taxon>Lachnospirales</taxon>
        <taxon>Lachnospiraceae</taxon>
        <taxon>Pseudobutyrivibrio</taxon>
    </lineage>
</organism>
<dbReference type="Gene3D" id="3.30.565.40">
    <property type="entry name" value="Fervidobacterium nodosum Rt17-B1 like"/>
    <property type="match status" value="1"/>
</dbReference>
<feature type="domain" description="DUF3298" evidence="3">
    <location>
        <begin position="201"/>
        <end position="266"/>
    </location>
</feature>
<feature type="chain" id="PRO_5010377869" description="DUF3298 domain-containing protein" evidence="2">
    <location>
        <begin position="23"/>
        <end position="418"/>
    </location>
</feature>
<evidence type="ECO:0000259" key="3">
    <source>
        <dbReference type="Pfam" id="PF11738"/>
    </source>
</evidence>
<protein>
    <recommendedName>
        <fullName evidence="7">DUF3298 domain-containing protein</fullName>
    </recommendedName>
</protein>
<dbReference type="InterPro" id="IPR037126">
    <property type="entry name" value="PdaC/RsiV-like_sf"/>
</dbReference>
<sequence>MKKRIAMLAICAVTVTSMLACAKDTDSQDTDTIEVTDQTQEEENTEKEYSSATAPEIAYTSVKADGYDYFEGQVQCLEITDNDHPELKAAIDDYFSGVVSNFNAGIDSMNEDAKQQNEEMGDEGYEMKYSENITVDIQRRDNKVLSFILNDYTYMGGAHGGGTFTGVSFDVGTGEQITLDDLGDADSIRDTSKEYILKAIATSSDEARANLYEDDVIDYKEVINEQFSNGYQPEFYLDDVGITFVFQQYDLAPYAAGMISFTVPYSEYDEIADRYTPLEGASYAISLSNAGLNSSVDFDDDGQLENISIVNTWDEESDKNYYILRVDDEELKEESGNGSWITGYFIHNDEGNFVLLVNDGISVDLYEVSNGIEAKGHMDTTLYIEEVTDSGFTLGEHFYDDNNVGYWDNEEQYGFDFE</sequence>
<dbReference type="InterPro" id="IPR021729">
    <property type="entry name" value="DUF3298"/>
</dbReference>
<evidence type="ECO:0000256" key="2">
    <source>
        <dbReference type="SAM" id="SignalP"/>
    </source>
</evidence>
<proteinExistence type="predicted"/>
<evidence type="ECO:0000256" key="1">
    <source>
        <dbReference type="SAM" id="MobiDB-lite"/>
    </source>
</evidence>
<evidence type="ECO:0000313" key="5">
    <source>
        <dbReference type="EMBL" id="SEK66641.1"/>
    </source>
</evidence>
<keyword evidence="2" id="KW-0732">Signal</keyword>
<feature type="compositionally biased region" description="Acidic residues" evidence="1">
    <location>
        <begin position="27"/>
        <end position="45"/>
    </location>
</feature>
<feature type="signal peptide" evidence="2">
    <location>
        <begin position="1"/>
        <end position="22"/>
    </location>
</feature>
<dbReference type="PROSITE" id="PS51257">
    <property type="entry name" value="PROKAR_LIPOPROTEIN"/>
    <property type="match status" value="1"/>
</dbReference>
<accession>A0A1H7IVW7</accession>
<dbReference type="Pfam" id="PF11738">
    <property type="entry name" value="DUF3298"/>
    <property type="match status" value="1"/>
</dbReference>
<dbReference type="Proteomes" id="UP000182321">
    <property type="component" value="Unassembled WGS sequence"/>
</dbReference>
<dbReference type="InterPro" id="IPR025303">
    <property type="entry name" value="PdaC"/>
</dbReference>
<dbReference type="AlphaFoldDB" id="A0A1H7IVW7"/>
<dbReference type="RefSeq" id="WP_074790671.1">
    <property type="nucleotide sequence ID" value="NZ_FNZX01000008.1"/>
</dbReference>
<dbReference type="Pfam" id="PF13739">
    <property type="entry name" value="PdaC"/>
    <property type="match status" value="1"/>
</dbReference>
<dbReference type="Gene3D" id="3.90.640.20">
    <property type="entry name" value="Heat-shock cognate protein, ATPase"/>
    <property type="match status" value="1"/>
</dbReference>
<reference evidence="6" key="1">
    <citation type="submission" date="2016-10" db="EMBL/GenBank/DDBJ databases">
        <authorList>
            <person name="Varghese N."/>
        </authorList>
    </citation>
    <scope>NUCLEOTIDE SEQUENCE [LARGE SCALE GENOMIC DNA]</scope>
    <source>
        <strain evidence="6">ACV-9</strain>
    </source>
</reference>
<dbReference type="EMBL" id="FNZX01000008">
    <property type="protein sequence ID" value="SEK66641.1"/>
    <property type="molecule type" value="Genomic_DNA"/>
</dbReference>
<evidence type="ECO:0008006" key="7">
    <source>
        <dbReference type="Google" id="ProtNLM"/>
    </source>
</evidence>
<feature type="region of interest" description="Disordered" evidence="1">
    <location>
        <begin position="26"/>
        <end position="53"/>
    </location>
</feature>